<dbReference type="GeneID" id="29111849"/>
<sequence length="675" mass="76108">MPLITPSRLAIIIVSFSLITFFWTFGLPHQTPQPSIPAIDHYDHKNVHTDPIIPPPVIETPLATTPSPVAHEDRPTETDDHRWDDKGAQGGKGQAKPPAPTKTGIVDYEKDGGRWEDKEKSKGGNKSQDKADASAITVPTTLATEAIPASKSADAASASVAPAKPAEAVPTQVVEKFCSDADGAKDVMVVLKTSKAEIEKLSGHLSNLLSCVPTFAIFSDHAGEFQGHKVYDALDSISHDVKFKNNEFQEYQLMHADAEHKPDAKKTADLDKWKFLPMVYKAYHMNPSAKFFVFLEADTSLSWTNVLQWFNRLDYRIPYYSGAPYFIAGTQVAQRGAGIFLSQGAIRRYAKSYDEIYQTKWEKDTGTECCGDLMLAKALGDAHVEFYASWPLLQSEQPSTLDYTRKHWCAPAVSWHHIDGNDLTRQWDIEKKWTTANGWKKPYLYRDAYHDSVEPHIETQKVGWDNLSQDTKIVAPEGRQKQMKEDAEKKKKEGQEHDLGEPEDKPKEEAKPQGEEKKEPKPQGEEKKEPKPQAEEKKEPEKIKVDNTPPPDSRIYQEAGPGSKSKREEKKGGKKGDKKEDKDKKPEPPNWDKLAEKHPDAADSSERCQNVCQQVEDCLQWRYTTKGDGECHLSKVVRLGGKVGDDQWTSGWLVDRIQGLTKEWACKEVKWRFYQ</sequence>
<feature type="region of interest" description="Disordered" evidence="7">
    <location>
        <begin position="473"/>
        <end position="606"/>
    </location>
</feature>
<keyword evidence="10" id="KW-1185">Reference proteome</keyword>
<accession>A0A177D1Y9</accession>
<evidence type="ECO:0000256" key="2">
    <source>
        <dbReference type="ARBA" id="ARBA00006462"/>
    </source>
</evidence>
<evidence type="ECO:0000313" key="9">
    <source>
        <dbReference type="EMBL" id="OAG13685.1"/>
    </source>
</evidence>
<dbReference type="PANTHER" id="PTHR23033:SF47">
    <property type="entry name" value="APPLE DOMAIN-CONTAINING PROTEIN-RELATED"/>
    <property type="match status" value="1"/>
</dbReference>
<gene>
    <name evidence="9" type="ORF">CC77DRAFT_1026416</name>
</gene>
<keyword evidence="5 8" id="KW-1133">Transmembrane helix</keyword>
<comment type="subcellular location">
    <subcellularLocation>
        <location evidence="1">Membrane</location>
        <topology evidence="1">Single-pass type II membrane protein</topology>
    </subcellularLocation>
</comment>
<feature type="region of interest" description="Disordered" evidence="7">
    <location>
        <begin position="56"/>
        <end position="134"/>
    </location>
</feature>
<proteinExistence type="inferred from homology"/>
<protein>
    <recommendedName>
        <fullName evidence="11">Glycosyltransferase family 31 protein</fullName>
    </recommendedName>
</protein>
<reference evidence="9 10" key="1">
    <citation type="submission" date="2016-05" db="EMBL/GenBank/DDBJ databases">
        <title>Comparative analysis of secretome profiles of manganese(II)-oxidizing ascomycete fungi.</title>
        <authorList>
            <consortium name="DOE Joint Genome Institute"/>
            <person name="Zeiner C.A."/>
            <person name="Purvine S.O."/>
            <person name="Zink E.M."/>
            <person name="Wu S."/>
            <person name="Pasa-Tolic L."/>
            <person name="Chaput D.L."/>
            <person name="Haridas S."/>
            <person name="Grigoriev I.V."/>
            <person name="Santelli C.M."/>
            <person name="Hansel C.M."/>
        </authorList>
    </citation>
    <scope>NUCLEOTIDE SEQUENCE [LARGE SCALE GENOMIC DNA]</scope>
    <source>
        <strain evidence="9 10">SRC1lrK2f</strain>
    </source>
</reference>
<keyword evidence="6 8" id="KW-0472">Membrane</keyword>
<dbReference type="AlphaFoldDB" id="A0A177D1Y9"/>
<keyword evidence="4" id="KW-0735">Signal-anchor</keyword>
<dbReference type="Proteomes" id="UP000077248">
    <property type="component" value="Unassembled WGS sequence"/>
</dbReference>
<feature type="compositionally biased region" description="Basic and acidic residues" evidence="7">
    <location>
        <begin position="70"/>
        <end position="87"/>
    </location>
</feature>
<feature type="transmembrane region" description="Helical" evidence="8">
    <location>
        <begin position="9"/>
        <end position="27"/>
    </location>
</feature>
<dbReference type="OMA" id="WTSGWLV"/>
<evidence type="ECO:0000256" key="8">
    <source>
        <dbReference type="SAM" id="Phobius"/>
    </source>
</evidence>
<name>A0A177D1Y9_ALTAL</name>
<keyword evidence="3 8" id="KW-0812">Transmembrane</keyword>
<evidence type="ECO:0000256" key="7">
    <source>
        <dbReference type="SAM" id="MobiDB-lite"/>
    </source>
</evidence>
<feature type="compositionally biased region" description="Basic and acidic residues" evidence="7">
    <location>
        <begin position="565"/>
        <end position="587"/>
    </location>
</feature>
<feature type="compositionally biased region" description="Basic and acidic residues" evidence="7">
    <location>
        <begin position="593"/>
        <end position="606"/>
    </location>
</feature>
<dbReference type="Gene3D" id="3.90.550.50">
    <property type="match status" value="1"/>
</dbReference>
<dbReference type="EMBL" id="KV441507">
    <property type="protein sequence ID" value="OAG13685.1"/>
    <property type="molecule type" value="Genomic_DNA"/>
</dbReference>
<evidence type="ECO:0000256" key="6">
    <source>
        <dbReference type="ARBA" id="ARBA00023136"/>
    </source>
</evidence>
<dbReference type="InterPro" id="IPR026050">
    <property type="entry name" value="C1GALT1/C1GALT1_chp1"/>
</dbReference>
<dbReference type="RefSeq" id="XP_018379106.1">
    <property type="nucleotide sequence ID" value="XM_018526255.1"/>
</dbReference>
<dbReference type="STRING" id="5599.A0A177D1Y9"/>
<evidence type="ECO:0000256" key="3">
    <source>
        <dbReference type="ARBA" id="ARBA00022692"/>
    </source>
</evidence>
<organism evidence="9 10">
    <name type="scientific">Alternaria alternata</name>
    <name type="common">Alternaria rot fungus</name>
    <name type="synonym">Torula alternata</name>
    <dbReference type="NCBI Taxonomy" id="5599"/>
    <lineage>
        <taxon>Eukaryota</taxon>
        <taxon>Fungi</taxon>
        <taxon>Dikarya</taxon>
        <taxon>Ascomycota</taxon>
        <taxon>Pezizomycotina</taxon>
        <taxon>Dothideomycetes</taxon>
        <taxon>Pleosporomycetidae</taxon>
        <taxon>Pleosporales</taxon>
        <taxon>Pleosporineae</taxon>
        <taxon>Pleosporaceae</taxon>
        <taxon>Alternaria</taxon>
        <taxon>Alternaria sect. Alternaria</taxon>
        <taxon>Alternaria alternata complex</taxon>
    </lineage>
</organism>
<dbReference type="KEGG" id="aalt:CC77DRAFT_1026416"/>
<evidence type="ECO:0000256" key="4">
    <source>
        <dbReference type="ARBA" id="ARBA00022968"/>
    </source>
</evidence>
<comment type="similarity">
    <text evidence="2">Belongs to the glycosyltransferase 31 family. Beta3-Gal-T subfamily.</text>
</comment>
<evidence type="ECO:0008006" key="11">
    <source>
        <dbReference type="Google" id="ProtNLM"/>
    </source>
</evidence>
<dbReference type="GO" id="GO:0016020">
    <property type="term" value="C:membrane"/>
    <property type="evidence" value="ECO:0007669"/>
    <property type="project" value="UniProtKB-SubCell"/>
</dbReference>
<feature type="compositionally biased region" description="Basic and acidic residues" evidence="7">
    <location>
        <begin position="478"/>
        <end position="545"/>
    </location>
</feature>
<dbReference type="VEuPathDB" id="FungiDB:CC77DRAFT_1026416"/>
<evidence type="ECO:0000256" key="1">
    <source>
        <dbReference type="ARBA" id="ARBA00004606"/>
    </source>
</evidence>
<dbReference type="PANTHER" id="PTHR23033">
    <property type="entry name" value="BETA1,3-GALACTOSYLTRANSFERASE"/>
    <property type="match status" value="1"/>
</dbReference>
<evidence type="ECO:0000313" key="10">
    <source>
        <dbReference type="Proteomes" id="UP000077248"/>
    </source>
</evidence>
<feature type="compositionally biased region" description="Basic and acidic residues" evidence="7">
    <location>
        <begin position="107"/>
        <end position="132"/>
    </location>
</feature>
<evidence type="ECO:0000256" key="5">
    <source>
        <dbReference type="ARBA" id="ARBA00022989"/>
    </source>
</evidence>